<feature type="compositionally biased region" description="Low complexity" evidence="1">
    <location>
        <begin position="140"/>
        <end position="159"/>
    </location>
</feature>
<keyword evidence="4" id="KW-1185">Reference proteome</keyword>
<gene>
    <name evidence="3" type="ORF">Malapachy_2715</name>
</gene>
<feature type="compositionally biased region" description="Polar residues" evidence="1">
    <location>
        <begin position="978"/>
        <end position="1001"/>
    </location>
</feature>
<dbReference type="InterPro" id="IPR048536">
    <property type="entry name" value="Rrn6_K-rich"/>
</dbReference>
<feature type="region of interest" description="Disordered" evidence="1">
    <location>
        <begin position="957"/>
        <end position="1022"/>
    </location>
</feature>
<dbReference type="RefSeq" id="XP_017993266.1">
    <property type="nucleotide sequence ID" value="XM_018137203.1"/>
</dbReference>
<dbReference type="Pfam" id="PF15365">
    <property type="entry name" value="PNRC"/>
    <property type="match status" value="1"/>
</dbReference>
<dbReference type="GO" id="GO:0016071">
    <property type="term" value="P:mRNA metabolic process"/>
    <property type="evidence" value="ECO:0007669"/>
    <property type="project" value="UniProtKB-ARBA"/>
</dbReference>
<sequence>MDTVATSNAGPAEAIHMTWQQQLMSQSWSQDGQANRKKKSKAVTLKKPASKGSAPAPKKNEKAVPANPETTMTWQQQLFQQSHRAGPTFDHAADEKDAETFGTPKGGKKKGSSSNAATVPDRRKPKNQKNNAKPRDGRSTATPTKEATATPAAAYAGPTFHNSPSAASLPTPRFSMRTDKATSSETPPTTAPSSVASPGPSAASPSGPPPMQTFLEEIGSAALVRAEPTAETPSSVRWHVGGARKGAPYFQKVGAAVRLFPGTGREPLPYKEQTPVHERALHAMTFLHRYHPGIDVPSRLLAQTMLEDEQLQWQQHDHGDDDLVGCTTSIAMDSTLSCCLVCVGGVNRCDLFAMTWEDKGHAWHTVAGGRPILTTTSPILQVTAYHARESFSTVLVRTWTTILVGYIERRDTEDDAMYAWHIIDRVHTNEHIPTRQVDACLYKNALTMIDTHGHIRMWDMTQHTGTTLAQRSSSQGDRFGTITRVSPQGYLAANATEVYFLDDRAPEPSVVAQAAYSTTAMQQSKYTSVCASSLYAHDTVCAAVSTTDVVEYYDLRYPNVPLQSWSHRRGYDRSLRLHALYANDTEVLCLTSRRNRLTTAYQTHTDPTTKLLFDLPSTLPSAVPLSWAPEAPSSSYWVDMASVPGATAPLILQMEQTQRGDIWMQSYATKPAEPWDVHVTWTPTLQAAATQAQRLEDSGPFGEREATHMDFRAVHQLAMLGWMGIPDPLAAEAEAPSLVASLGKTPKPLRGTTHTLLDRLYYNQDKKHALGSSQLHMDVALHGSTALASSAWPMLWQRMKKQSTTSLARAMHPEAPEETVHVPTWLPSLGPPPIGDPAAQPCVQAAEAQEAVDLALACTCIPQAVPAAETTGEHHNWVWDAKSEPTVDTETDDLSDAANLLLTEWPSGTSVEDYTYISPYRGLDLEAPTQKSFEALPRTPTSSQQRRRPMVVAKAAERAGKRTRAKEPASSPIRVDVTASQPSASQEWDASQPPMVTQTQVEPGRFAQRATVPKRKKRMGGF</sequence>
<evidence type="ECO:0000256" key="1">
    <source>
        <dbReference type="SAM" id="MobiDB-lite"/>
    </source>
</evidence>
<evidence type="ECO:0000313" key="4">
    <source>
        <dbReference type="Proteomes" id="UP000037751"/>
    </source>
</evidence>
<evidence type="ECO:0000313" key="3">
    <source>
        <dbReference type="EMBL" id="KOS15634.1"/>
    </source>
</evidence>
<organism evidence="3 4">
    <name type="scientific">Malassezia pachydermatis</name>
    <dbReference type="NCBI Taxonomy" id="77020"/>
    <lineage>
        <taxon>Eukaryota</taxon>
        <taxon>Fungi</taxon>
        <taxon>Dikarya</taxon>
        <taxon>Basidiomycota</taxon>
        <taxon>Ustilaginomycotina</taxon>
        <taxon>Malasseziomycetes</taxon>
        <taxon>Malasseziales</taxon>
        <taxon>Malasseziaceae</taxon>
        <taxon>Malassezia</taxon>
    </lineage>
</organism>
<reference evidence="3 4" key="1">
    <citation type="submission" date="2015-07" db="EMBL/GenBank/DDBJ databases">
        <title>Draft Genome Sequence of Malassezia furfur CBS1878 and Malassezia pachydermatis CBS1879.</title>
        <authorList>
            <person name="Triana S."/>
            <person name="Ohm R."/>
            <person name="Gonzalez A."/>
            <person name="DeCock H."/>
            <person name="Restrepo S."/>
            <person name="Celis A."/>
        </authorList>
    </citation>
    <scope>NUCLEOTIDE SEQUENCE [LARGE SCALE GENOMIC DNA]</scope>
    <source>
        <strain evidence="3 4">CBS 1879</strain>
    </source>
</reference>
<dbReference type="Pfam" id="PF20639">
    <property type="entry name" value="Rrn6_K-rich"/>
    <property type="match status" value="1"/>
</dbReference>
<feature type="domain" description="RRN6 K-rich C-terminal" evidence="2">
    <location>
        <begin position="901"/>
        <end position="1022"/>
    </location>
</feature>
<dbReference type="InterPro" id="IPR028322">
    <property type="entry name" value="PNRC-like_rgn"/>
</dbReference>
<feature type="compositionally biased region" description="Polar residues" evidence="1">
    <location>
        <begin position="68"/>
        <end position="83"/>
    </location>
</feature>
<evidence type="ECO:0000259" key="2">
    <source>
        <dbReference type="Pfam" id="PF20639"/>
    </source>
</evidence>
<dbReference type="VEuPathDB" id="FungiDB:Malapachy_2715"/>
<feature type="compositionally biased region" description="Low complexity" evidence="1">
    <location>
        <begin position="183"/>
        <end position="205"/>
    </location>
</feature>
<name>A0A0M8MWD4_9BASI</name>
<feature type="compositionally biased region" description="Basic residues" evidence="1">
    <location>
        <begin position="1012"/>
        <end position="1022"/>
    </location>
</feature>
<accession>A0A0M8MWD4</accession>
<proteinExistence type="predicted"/>
<dbReference type="AlphaFoldDB" id="A0A0M8MWD4"/>
<feature type="region of interest" description="Disordered" evidence="1">
    <location>
        <begin position="931"/>
        <end position="950"/>
    </location>
</feature>
<protein>
    <recommendedName>
        <fullName evidence="2">RRN6 K-rich C-terminal domain-containing protein</fullName>
    </recommendedName>
</protein>
<dbReference type="OrthoDB" id="2382881at2759"/>
<comment type="caution">
    <text evidence="3">The sequence shown here is derived from an EMBL/GenBank/DDBJ whole genome shotgun (WGS) entry which is preliminary data.</text>
</comment>
<feature type="region of interest" description="Disordered" evidence="1">
    <location>
        <begin position="23"/>
        <end position="213"/>
    </location>
</feature>
<dbReference type="EMBL" id="LGAV01000002">
    <property type="protein sequence ID" value="KOS15634.1"/>
    <property type="molecule type" value="Genomic_DNA"/>
</dbReference>
<dbReference type="GeneID" id="28729078"/>
<dbReference type="Proteomes" id="UP000037751">
    <property type="component" value="Unassembled WGS sequence"/>
</dbReference>